<evidence type="ECO:0000259" key="1">
    <source>
        <dbReference type="Pfam" id="PF02872"/>
    </source>
</evidence>
<sequence length="251" mass="28182">MNKHIILLFSIILLCGCKQNNEATLVSGKLITTDHLIANDTSMQRYIQPYKVDIDKKMDRIIGHSTRELTSYFPESPLSNFMSDIIQDRAKKYLEQNKADSLQLISLMNIKGIRTALPKGAITIRHIFEIMPFENEIVILTLSGKNIQKLFEHISTTNGEGISGATITISNNTLSKLRIGGKEIDTSGNYYLATSDYLANGGDFFTMITSPLHSESIGCKIREAIIEHIEELNQNQQKVVYSTDGRIKVIK</sequence>
<dbReference type="PRINTS" id="PR01607">
    <property type="entry name" value="APYRASEFAMLY"/>
</dbReference>
<evidence type="ECO:0000313" key="3">
    <source>
        <dbReference type="Proteomes" id="UP001207408"/>
    </source>
</evidence>
<protein>
    <submittedName>
        <fullName evidence="2">5'-nucleotidase C-terminal domain-containing protein</fullName>
    </submittedName>
</protein>
<dbReference type="SUPFAM" id="SSF55816">
    <property type="entry name" value="5'-nucleotidase (syn. UDP-sugar hydrolase), C-terminal domain"/>
    <property type="match status" value="1"/>
</dbReference>
<name>A0AAE3MH77_9BACT</name>
<dbReference type="EMBL" id="JAPDPI010000054">
    <property type="protein sequence ID" value="MCW3807656.1"/>
    <property type="molecule type" value="Genomic_DNA"/>
</dbReference>
<dbReference type="Proteomes" id="UP001207408">
    <property type="component" value="Unassembled WGS sequence"/>
</dbReference>
<dbReference type="GO" id="GO:0016787">
    <property type="term" value="F:hydrolase activity"/>
    <property type="evidence" value="ECO:0007669"/>
    <property type="project" value="InterPro"/>
</dbReference>
<comment type="caution">
    <text evidence="2">The sequence shown here is derived from an EMBL/GenBank/DDBJ whole genome shotgun (WGS) entry which is preliminary data.</text>
</comment>
<gene>
    <name evidence="2" type="ORF">OM074_18660</name>
</gene>
<dbReference type="Gene3D" id="3.90.780.10">
    <property type="entry name" value="5'-Nucleotidase, C-terminal domain"/>
    <property type="match status" value="1"/>
</dbReference>
<dbReference type="PANTHER" id="PTHR11575:SF24">
    <property type="entry name" value="5'-NUCLEOTIDASE"/>
    <property type="match status" value="1"/>
</dbReference>
<dbReference type="AlphaFoldDB" id="A0AAE3MH77"/>
<dbReference type="PANTHER" id="PTHR11575">
    <property type="entry name" value="5'-NUCLEOTIDASE-RELATED"/>
    <property type="match status" value="1"/>
</dbReference>
<dbReference type="InterPro" id="IPR008334">
    <property type="entry name" value="5'-Nucleotdase_C"/>
</dbReference>
<organism evidence="2 3">
    <name type="scientific">Plebeiibacterium marinum</name>
    <dbReference type="NCBI Taxonomy" id="2992111"/>
    <lineage>
        <taxon>Bacteria</taxon>
        <taxon>Pseudomonadati</taxon>
        <taxon>Bacteroidota</taxon>
        <taxon>Bacteroidia</taxon>
        <taxon>Marinilabiliales</taxon>
        <taxon>Marinilabiliaceae</taxon>
        <taxon>Plebeiibacterium</taxon>
    </lineage>
</organism>
<dbReference type="InterPro" id="IPR036907">
    <property type="entry name" value="5'-Nucleotdase_C_sf"/>
</dbReference>
<dbReference type="PROSITE" id="PS51257">
    <property type="entry name" value="PROKAR_LIPOPROTEIN"/>
    <property type="match status" value="1"/>
</dbReference>
<dbReference type="RefSeq" id="WP_301202098.1">
    <property type="nucleotide sequence ID" value="NZ_JAPDPI010000054.1"/>
</dbReference>
<proteinExistence type="predicted"/>
<dbReference type="GO" id="GO:0009166">
    <property type="term" value="P:nucleotide catabolic process"/>
    <property type="evidence" value="ECO:0007669"/>
    <property type="project" value="InterPro"/>
</dbReference>
<evidence type="ECO:0000313" key="2">
    <source>
        <dbReference type="EMBL" id="MCW3807656.1"/>
    </source>
</evidence>
<dbReference type="Pfam" id="PF02872">
    <property type="entry name" value="5_nucleotid_C"/>
    <property type="match status" value="1"/>
</dbReference>
<dbReference type="InterPro" id="IPR006179">
    <property type="entry name" value="5_nucleotidase/apyrase"/>
</dbReference>
<feature type="domain" description="5'-Nucleotidase C-terminal" evidence="1">
    <location>
        <begin position="62"/>
        <end position="209"/>
    </location>
</feature>
<reference evidence="2" key="1">
    <citation type="submission" date="2022-10" db="EMBL/GenBank/DDBJ databases">
        <authorList>
            <person name="Yu W.X."/>
        </authorList>
    </citation>
    <scope>NUCLEOTIDE SEQUENCE</scope>
    <source>
        <strain evidence="2">D04</strain>
    </source>
</reference>
<accession>A0AAE3MH77</accession>
<keyword evidence="3" id="KW-1185">Reference proteome</keyword>